<keyword evidence="1" id="KW-0812">Transmembrane</keyword>
<sequence length="427" mass="47781">MSRILSARITPFWQRMPRFFLFPLQGWSLLVIGAFALAMLLIPLLPNLIVLLGVLTGLVVFIRYAFEVLEQTAMGRLTVDQFDITNGHGEKDRPYQLAGILLLDGLLSGLAYNFNPFVGFIVTTLLQVALPASMLILAINGRFSRAIHPRDLWFVANRIGMPYLGLWGLLTLLSSSCMAAANLLSGIRSPWLLLALATFILLYFTLVMFNLIGYVAYQYHRELGMEVEVSFDDAQDGSARQAADAAEQKRAAIGQLVALGDWPAALDKAAALVAEQPAHTGHRLRWLKLLWLAQPKEAPHDMRPVMRQWLEQGQGAAAMDLFRFVRQLHADWQPDEVGQVVPLAQAAWNQKEPELAMGLLAHFDKRHPAHPDVPASFWLAAQIASEHYRKDDLARAFLTTLLQRFPSSPLCEDARRYQAVLDKLKPA</sequence>
<keyword evidence="1" id="KW-1133">Transmembrane helix</keyword>
<protein>
    <submittedName>
        <fullName evidence="2">Uncharacterized protein</fullName>
    </submittedName>
</protein>
<dbReference type="Gene3D" id="1.25.40.10">
    <property type="entry name" value="Tetratricopeptide repeat domain"/>
    <property type="match status" value="1"/>
</dbReference>
<accession>A0A847S815</accession>
<feature type="transmembrane region" description="Helical" evidence="1">
    <location>
        <begin position="48"/>
        <end position="66"/>
    </location>
</feature>
<feature type="transmembrane region" description="Helical" evidence="1">
    <location>
        <begin position="20"/>
        <end position="42"/>
    </location>
</feature>
<keyword evidence="1" id="KW-0472">Membrane</keyword>
<feature type="transmembrane region" description="Helical" evidence="1">
    <location>
        <begin position="191"/>
        <end position="217"/>
    </location>
</feature>
<keyword evidence="3" id="KW-1185">Reference proteome</keyword>
<dbReference type="Proteomes" id="UP000587991">
    <property type="component" value="Unassembled WGS sequence"/>
</dbReference>
<dbReference type="EMBL" id="JABAIM010000001">
    <property type="protein sequence ID" value="NLR75147.1"/>
    <property type="molecule type" value="Genomic_DNA"/>
</dbReference>
<feature type="transmembrane region" description="Helical" evidence="1">
    <location>
        <begin position="95"/>
        <end position="114"/>
    </location>
</feature>
<dbReference type="AlphaFoldDB" id="A0A847S815"/>
<evidence type="ECO:0000313" key="3">
    <source>
        <dbReference type="Proteomes" id="UP000587991"/>
    </source>
</evidence>
<dbReference type="RefSeq" id="WP_168876698.1">
    <property type="nucleotide sequence ID" value="NZ_JABAIM010000001.1"/>
</dbReference>
<gene>
    <name evidence="2" type="ORF">HF682_08240</name>
</gene>
<comment type="caution">
    <text evidence="2">The sequence shown here is derived from an EMBL/GenBank/DDBJ whole genome shotgun (WGS) entry which is preliminary data.</text>
</comment>
<proteinExistence type="predicted"/>
<evidence type="ECO:0000256" key="1">
    <source>
        <dbReference type="SAM" id="Phobius"/>
    </source>
</evidence>
<feature type="transmembrane region" description="Helical" evidence="1">
    <location>
        <begin position="120"/>
        <end position="143"/>
    </location>
</feature>
<evidence type="ECO:0000313" key="2">
    <source>
        <dbReference type="EMBL" id="NLR75147.1"/>
    </source>
</evidence>
<organism evidence="2 3">
    <name type="scientific">Leeia aquatica</name>
    <dbReference type="NCBI Taxonomy" id="2725557"/>
    <lineage>
        <taxon>Bacteria</taxon>
        <taxon>Pseudomonadati</taxon>
        <taxon>Pseudomonadota</taxon>
        <taxon>Betaproteobacteria</taxon>
        <taxon>Neisseriales</taxon>
        <taxon>Leeiaceae</taxon>
        <taxon>Leeia</taxon>
    </lineage>
</organism>
<reference evidence="2 3" key="1">
    <citation type="submission" date="2020-04" db="EMBL/GenBank/DDBJ databases">
        <title>Draft genome of Leeia sp. IMCC25680.</title>
        <authorList>
            <person name="Song J."/>
            <person name="Cho J.-C."/>
        </authorList>
    </citation>
    <scope>NUCLEOTIDE SEQUENCE [LARGE SCALE GENOMIC DNA]</scope>
    <source>
        <strain evidence="2 3">IMCC25680</strain>
    </source>
</reference>
<dbReference type="InterPro" id="IPR011990">
    <property type="entry name" value="TPR-like_helical_dom_sf"/>
</dbReference>
<feature type="transmembrane region" description="Helical" evidence="1">
    <location>
        <begin position="164"/>
        <end position="185"/>
    </location>
</feature>
<name>A0A847S815_9NEIS</name>